<dbReference type="InterPro" id="IPR027417">
    <property type="entry name" value="P-loop_NTPase"/>
</dbReference>
<dbReference type="PROSITE" id="PS51193">
    <property type="entry name" value="HELICASE_ATP_BIND_2"/>
    <property type="match status" value="1"/>
</dbReference>
<comment type="similarity">
    <text evidence="8 9">Belongs to the helicase family. DinG subfamily. Type 2 sub-subfamily.</text>
</comment>
<dbReference type="InterPro" id="IPR006054">
    <property type="entry name" value="DnaQ"/>
</dbReference>
<dbReference type="Pfam" id="PF00270">
    <property type="entry name" value="DEAD"/>
    <property type="match status" value="1"/>
</dbReference>
<dbReference type="NCBIfam" id="TIGR00573">
    <property type="entry name" value="dnaq"/>
    <property type="match status" value="1"/>
</dbReference>
<keyword evidence="4 8" id="KW-0378">Hydrolase</keyword>
<keyword evidence="6 8" id="KW-0067">ATP-binding</keyword>
<comment type="function">
    <text evidence="8 9">3'-5' exonuclease.</text>
</comment>
<keyword evidence="10" id="KW-0175">Coiled coil</keyword>
<dbReference type="InterPro" id="IPR045028">
    <property type="entry name" value="DinG/Rad3-like"/>
</dbReference>
<dbReference type="SMART" id="SM00491">
    <property type="entry name" value="HELICc2"/>
    <property type="match status" value="1"/>
</dbReference>
<dbReference type="GO" id="GO:0006260">
    <property type="term" value="P:DNA replication"/>
    <property type="evidence" value="ECO:0007669"/>
    <property type="project" value="InterPro"/>
</dbReference>
<dbReference type="EMBL" id="JAMQKC010000001">
    <property type="protein sequence ID" value="MDC3415350.1"/>
    <property type="molecule type" value="Genomic_DNA"/>
</dbReference>
<evidence type="ECO:0000256" key="10">
    <source>
        <dbReference type="SAM" id="Coils"/>
    </source>
</evidence>
<dbReference type="InterPro" id="IPR014013">
    <property type="entry name" value="Helic_SF1/SF2_ATP-bd_DinG/Rad3"/>
</dbReference>
<feature type="binding site" evidence="8">
    <location>
        <begin position="284"/>
        <end position="291"/>
    </location>
    <ligand>
        <name>ATP</name>
        <dbReference type="ChEBI" id="CHEBI:30616"/>
    </ligand>
</feature>
<dbReference type="GO" id="GO:0016818">
    <property type="term" value="F:hydrolase activity, acting on acid anhydrides, in phosphorus-containing anhydrides"/>
    <property type="evidence" value="ECO:0007669"/>
    <property type="project" value="InterPro"/>
</dbReference>
<dbReference type="InterPro" id="IPR011545">
    <property type="entry name" value="DEAD/DEAH_box_helicase_dom"/>
</dbReference>
<protein>
    <recommendedName>
        <fullName evidence="8 9">3'-5' exonuclease DinG</fullName>
        <ecNumber evidence="8 9">3.1.-.-</ecNumber>
    </recommendedName>
</protein>
<evidence type="ECO:0000256" key="8">
    <source>
        <dbReference type="HAMAP-Rule" id="MF_02206"/>
    </source>
</evidence>
<evidence type="ECO:0000256" key="4">
    <source>
        <dbReference type="ARBA" id="ARBA00022801"/>
    </source>
</evidence>
<evidence type="ECO:0000313" key="13">
    <source>
        <dbReference type="EMBL" id="MDC3415350.1"/>
    </source>
</evidence>
<dbReference type="SMART" id="SM00479">
    <property type="entry name" value="EXOIII"/>
    <property type="match status" value="1"/>
</dbReference>
<dbReference type="HAMAP" id="MF_02206">
    <property type="entry name" value="DinG_exonucl"/>
    <property type="match status" value="1"/>
</dbReference>
<dbReference type="Gene3D" id="3.40.50.300">
    <property type="entry name" value="P-loop containing nucleotide triphosphate hydrolases"/>
    <property type="match status" value="2"/>
</dbReference>
<dbReference type="SUPFAM" id="SSF52540">
    <property type="entry name" value="P-loop containing nucleoside triphosphate hydrolases"/>
    <property type="match status" value="1"/>
</dbReference>
<sequence>MRKFVIVDLETTGHTPFKGERIIEIGIVVVKDRQIVKEFSSLVNPGKELSPFISNLTGITNEDLIDAPTFPAIAEEIFSMMTEGYIVAHNIPFDLGFLNYELQNCGYKALNQPVLDTVELARIFMPLAPGYKLGQLAEWLAFDHGNPHRALSDAYVTAKLLLTLMDKIDSLPYETIYTLNDLQGRLKSDLHQILDKRMELLSFEPLQRNDLEIHRGIALKKKEWNEAEDDTVLTSFGEMIDNIFEEGGMLHHCMPNYEKRDGQKEMSEFIFDAFQQKRHALIEAETGTGKSLAYLIPAIYDAVRNKSRVVISTHLTQLQTQLYEKEIPLLKQVLSFPFKSIVMKGKSHYLSLKRFEKELQMDTQDNYDITLTKAILLIWLTETMTGDVDEIQLPSSGKHFFYRISTDTEGPTDPMSPWFSRSFYQRIRSRAQKAHIIITNHSLLCADIVADYQLLPSYQRVIIDEAHHLESTASKHFGLKLDYVNIQFLLNNIGTNQEGEWLYRISETYFADKQLLYREKWAKLWQETKADTDELFRYLFSYVSEQQKKDINVNDIGRYQYRFDPPKEDERKWSVIQEMVTRLTFNLRDLIHLLFLLKESVANGDDKQREDKLEEIQANIDQLQRVIDDLEIFFLVENQNQVKWIEIEAFGAKNAVYLYCEPIEISSILREHLFSVKDSVVLTSATLTMNQSFAFIKQRLGLTEDTALESKFPSPYLYDQQVQLMVPNDFPKLSFGNQQDYIDATCEAIISLAEVTEGRMLVLFTSYEMLKKSYELLREMITQDEFIVIGQGVSSGSRSRLKKNFQSYDRAILLGTSSFWEGVDIPGSDLSCLVIVRLPFQPPDHPIYEAKANHFKDKGLNPFMELSLPNAVIRFKQGFGRLIRSSSDRGIVLVCDDRMVKARYGKYFTQSIPKVPITYNSTQKLIEKVKEWL</sequence>
<comment type="catalytic activity">
    <reaction evidence="7">
        <text>ATP + H2O = ADP + phosphate + H(+)</text>
        <dbReference type="Rhea" id="RHEA:13065"/>
        <dbReference type="ChEBI" id="CHEBI:15377"/>
        <dbReference type="ChEBI" id="CHEBI:15378"/>
        <dbReference type="ChEBI" id="CHEBI:30616"/>
        <dbReference type="ChEBI" id="CHEBI:43474"/>
        <dbReference type="ChEBI" id="CHEBI:456216"/>
        <dbReference type="EC" id="5.6.2.3"/>
    </reaction>
</comment>
<reference evidence="13" key="1">
    <citation type="submission" date="2022-06" db="EMBL/GenBank/DDBJ databases">
        <title>Aquibacillus sp. a new bacterium isolated from soil saline samples.</title>
        <authorList>
            <person name="Galisteo C."/>
            <person name="De La Haba R."/>
            <person name="Sanchez-Porro C."/>
            <person name="Ventosa A."/>
        </authorList>
    </citation>
    <scope>NUCLEOTIDE SEQUENCE</scope>
    <source>
        <strain evidence="13">3ASR75-54</strain>
    </source>
</reference>
<gene>
    <name evidence="8 9 13" type="primary">dinG</name>
    <name evidence="13" type="ORF">NC799_00280</name>
</gene>
<evidence type="ECO:0000256" key="6">
    <source>
        <dbReference type="ARBA" id="ARBA00022840"/>
    </source>
</evidence>
<dbReference type="InterPro" id="IPR036397">
    <property type="entry name" value="RNaseH_sf"/>
</dbReference>
<dbReference type="GO" id="GO:0003677">
    <property type="term" value="F:DNA binding"/>
    <property type="evidence" value="ECO:0007669"/>
    <property type="project" value="InterPro"/>
</dbReference>
<feature type="coiled-coil region" evidence="10">
    <location>
        <begin position="606"/>
        <end position="633"/>
    </location>
</feature>
<keyword evidence="3 8" id="KW-0547">Nucleotide-binding</keyword>
<keyword evidence="2 8" id="KW-0540">Nuclease</keyword>
<name>A0A9X3WCF3_9BACI</name>
<dbReference type="InterPro" id="IPR006555">
    <property type="entry name" value="ATP-dep_Helicase_C"/>
</dbReference>
<dbReference type="FunFam" id="3.30.420.10:FF:000045">
    <property type="entry name" value="3'-5' exonuclease DinG"/>
    <property type="match status" value="1"/>
</dbReference>
<dbReference type="PANTHER" id="PTHR11472">
    <property type="entry name" value="DNA REPAIR DEAD HELICASE RAD3/XP-D SUBFAMILY MEMBER"/>
    <property type="match status" value="1"/>
</dbReference>
<dbReference type="InterPro" id="IPR012337">
    <property type="entry name" value="RNaseH-like_sf"/>
</dbReference>
<dbReference type="NCBIfam" id="TIGR01407">
    <property type="entry name" value="dinG_rel"/>
    <property type="match status" value="1"/>
</dbReference>
<evidence type="ECO:0000256" key="5">
    <source>
        <dbReference type="ARBA" id="ARBA00022839"/>
    </source>
</evidence>
<keyword evidence="14" id="KW-1185">Reference proteome</keyword>
<dbReference type="GO" id="GO:0003887">
    <property type="term" value="F:DNA-directed DNA polymerase activity"/>
    <property type="evidence" value="ECO:0007669"/>
    <property type="project" value="InterPro"/>
</dbReference>
<evidence type="ECO:0000259" key="11">
    <source>
        <dbReference type="PROSITE" id="PS51192"/>
    </source>
</evidence>
<feature type="short sequence motif" description="DEAH box" evidence="8">
    <location>
        <begin position="464"/>
        <end position="467"/>
    </location>
</feature>
<dbReference type="SMART" id="SM00487">
    <property type="entry name" value="DEXDc"/>
    <property type="match status" value="1"/>
</dbReference>
<evidence type="ECO:0000259" key="12">
    <source>
        <dbReference type="PROSITE" id="PS51193"/>
    </source>
</evidence>
<accession>A0A9X3WCF3</accession>
<evidence type="ECO:0000256" key="3">
    <source>
        <dbReference type="ARBA" id="ARBA00022741"/>
    </source>
</evidence>
<dbReference type="EC" id="3.1.-.-" evidence="8 9"/>
<dbReference type="Pfam" id="PF00929">
    <property type="entry name" value="RNase_T"/>
    <property type="match status" value="1"/>
</dbReference>
<evidence type="ECO:0000256" key="1">
    <source>
        <dbReference type="ARBA" id="ARBA00001966"/>
    </source>
</evidence>
<evidence type="ECO:0000256" key="9">
    <source>
        <dbReference type="RuleBase" id="RU364106"/>
    </source>
</evidence>
<evidence type="ECO:0000256" key="7">
    <source>
        <dbReference type="ARBA" id="ARBA00048954"/>
    </source>
</evidence>
<keyword evidence="5 8" id="KW-0269">Exonuclease</keyword>
<comment type="cofactor">
    <cofactor evidence="1">
        <name>[4Fe-4S] cluster</name>
        <dbReference type="ChEBI" id="CHEBI:49883"/>
    </cofactor>
</comment>
<organism evidence="13 14">
    <name type="scientific">Aquibacillus salsiterrae</name>
    <dbReference type="NCBI Taxonomy" id="2950439"/>
    <lineage>
        <taxon>Bacteria</taxon>
        <taxon>Bacillati</taxon>
        <taxon>Bacillota</taxon>
        <taxon>Bacilli</taxon>
        <taxon>Bacillales</taxon>
        <taxon>Bacillaceae</taxon>
        <taxon>Aquibacillus</taxon>
    </lineage>
</organism>
<dbReference type="Proteomes" id="UP001145069">
    <property type="component" value="Unassembled WGS sequence"/>
</dbReference>
<comment type="caution">
    <text evidence="13">The sequence shown here is derived from an EMBL/GenBank/DDBJ whole genome shotgun (WGS) entry which is preliminary data.</text>
</comment>
<dbReference type="PANTHER" id="PTHR11472:SF34">
    <property type="entry name" value="REGULATOR OF TELOMERE ELONGATION HELICASE 1"/>
    <property type="match status" value="1"/>
</dbReference>
<dbReference type="NCBIfam" id="NF005981">
    <property type="entry name" value="PRK08074.1"/>
    <property type="match status" value="1"/>
</dbReference>
<dbReference type="PROSITE" id="PS51192">
    <property type="entry name" value="HELICASE_ATP_BIND_1"/>
    <property type="match status" value="1"/>
</dbReference>
<dbReference type="GO" id="GO:0043139">
    <property type="term" value="F:5'-3' DNA helicase activity"/>
    <property type="evidence" value="ECO:0007669"/>
    <property type="project" value="UniProtKB-EC"/>
</dbReference>
<dbReference type="GO" id="GO:0005524">
    <property type="term" value="F:ATP binding"/>
    <property type="evidence" value="ECO:0007669"/>
    <property type="project" value="UniProtKB-UniRule"/>
</dbReference>
<dbReference type="InterPro" id="IPR014001">
    <property type="entry name" value="Helicase_ATP-bd"/>
</dbReference>
<feature type="domain" description="Helicase ATP-binding" evidence="12">
    <location>
        <begin position="249"/>
        <end position="531"/>
    </location>
</feature>
<dbReference type="Pfam" id="PF13307">
    <property type="entry name" value="Helicase_C_2"/>
    <property type="match status" value="1"/>
</dbReference>
<dbReference type="Gene3D" id="3.30.420.10">
    <property type="entry name" value="Ribonuclease H-like superfamily/Ribonuclease H"/>
    <property type="match status" value="1"/>
</dbReference>
<keyword evidence="13" id="KW-0347">Helicase</keyword>
<evidence type="ECO:0000313" key="14">
    <source>
        <dbReference type="Proteomes" id="UP001145069"/>
    </source>
</evidence>
<dbReference type="InterPro" id="IPR006310">
    <property type="entry name" value="DinG"/>
</dbReference>
<dbReference type="RefSeq" id="WP_272444319.1">
    <property type="nucleotide sequence ID" value="NZ_JAMQKC010000001.1"/>
</dbReference>
<dbReference type="SUPFAM" id="SSF53098">
    <property type="entry name" value="Ribonuclease H-like"/>
    <property type="match status" value="1"/>
</dbReference>
<feature type="domain" description="Helicase ATP-binding" evidence="11">
    <location>
        <begin position="271"/>
        <end position="490"/>
    </location>
</feature>
<dbReference type="GO" id="GO:0008408">
    <property type="term" value="F:3'-5' exonuclease activity"/>
    <property type="evidence" value="ECO:0007669"/>
    <property type="project" value="UniProtKB-UniRule"/>
</dbReference>
<dbReference type="CDD" id="cd06127">
    <property type="entry name" value="DEDDh"/>
    <property type="match status" value="1"/>
</dbReference>
<proteinExistence type="inferred from homology"/>
<dbReference type="AlphaFoldDB" id="A0A9X3WCF3"/>
<evidence type="ECO:0000256" key="2">
    <source>
        <dbReference type="ARBA" id="ARBA00022722"/>
    </source>
</evidence>
<dbReference type="InterPro" id="IPR013520">
    <property type="entry name" value="Ribonucl_H"/>
</dbReference>
<dbReference type="FunFam" id="3.40.50.300:FF:000437">
    <property type="entry name" value="ATP-dependent DNA helicase DinG"/>
    <property type="match status" value="1"/>
</dbReference>